<keyword evidence="3" id="KW-1185">Reference proteome</keyword>
<name>A0A2N3LHX1_9BACI</name>
<protein>
    <submittedName>
        <fullName evidence="2">Uncharacterized protein</fullName>
    </submittedName>
</protein>
<evidence type="ECO:0000256" key="1">
    <source>
        <dbReference type="SAM" id="Phobius"/>
    </source>
</evidence>
<comment type="caution">
    <text evidence="2">The sequence shown here is derived from an EMBL/GenBank/DDBJ whole genome shotgun (WGS) entry which is preliminary data.</text>
</comment>
<accession>A0A2N3LHX1</accession>
<keyword evidence="1" id="KW-0812">Transmembrane</keyword>
<reference evidence="2 3" key="1">
    <citation type="submission" date="2017-11" db="EMBL/GenBank/DDBJ databases">
        <title>Bacillus camelliae sp. nov., isolated from pu'er tea.</title>
        <authorList>
            <person name="Niu L."/>
        </authorList>
    </citation>
    <scope>NUCLEOTIDE SEQUENCE [LARGE SCALE GENOMIC DNA]</scope>
    <source>
        <strain evidence="2 3">7578-1</strain>
    </source>
</reference>
<sequence length="65" mass="7890">MKWEKGTHPFRHFFKEEKHGLEQLNLFQSTGIQFYWMPVIFVYVLLLKNNKHIKDITITASAIYY</sequence>
<dbReference type="AlphaFoldDB" id="A0A2N3LHX1"/>
<evidence type="ECO:0000313" key="2">
    <source>
        <dbReference type="EMBL" id="PKR84206.1"/>
    </source>
</evidence>
<evidence type="ECO:0000313" key="3">
    <source>
        <dbReference type="Proteomes" id="UP000233440"/>
    </source>
</evidence>
<keyword evidence="1" id="KW-1133">Transmembrane helix</keyword>
<proteinExistence type="predicted"/>
<organism evidence="2 3">
    <name type="scientific">Heyndrickxia camelliae</name>
    <dbReference type="NCBI Taxonomy" id="1707093"/>
    <lineage>
        <taxon>Bacteria</taxon>
        <taxon>Bacillati</taxon>
        <taxon>Bacillota</taxon>
        <taxon>Bacilli</taxon>
        <taxon>Bacillales</taxon>
        <taxon>Bacillaceae</taxon>
        <taxon>Heyndrickxia</taxon>
    </lineage>
</organism>
<keyword evidence="1" id="KW-0472">Membrane</keyword>
<dbReference type="EMBL" id="PIQO01000012">
    <property type="protein sequence ID" value="PKR84206.1"/>
    <property type="molecule type" value="Genomic_DNA"/>
</dbReference>
<dbReference type="Proteomes" id="UP000233440">
    <property type="component" value="Unassembled WGS sequence"/>
</dbReference>
<gene>
    <name evidence="2" type="ORF">CWO92_15500</name>
</gene>
<feature type="transmembrane region" description="Helical" evidence="1">
    <location>
        <begin position="26"/>
        <end position="46"/>
    </location>
</feature>